<comment type="caution">
    <text evidence="6">The sequence shown here is derived from an EMBL/GenBank/DDBJ whole genome shotgun (WGS) entry which is preliminary data.</text>
</comment>
<evidence type="ECO:0000256" key="4">
    <source>
        <dbReference type="ARBA" id="ARBA00023136"/>
    </source>
</evidence>
<dbReference type="InterPro" id="IPR044878">
    <property type="entry name" value="UbiA_sf"/>
</dbReference>
<keyword evidence="7" id="KW-1185">Reference proteome</keyword>
<reference evidence="6 7" key="1">
    <citation type="submission" date="2024-05" db="EMBL/GenBank/DDBJ databases">
        <title>A draft genome resource for the thread blight pathogen Marasmius tenuissimus strain MS-2.</title>
        <authorList>
            <person name="Yulfo-Soto G.E."/>
            <person name="Baruah I.K."/>
            <person name="Amoako-Attah I."/>
            <person name="Bukari Y."/>
            <person name="Meinhardt L.W."/>
            <person name="Bailey B.A."/>
            <person name="Cohen S.P."/>
        </authorList>
    </citation>
    <scope>NUCLEOTIDE SEQUENCE [LARGE SCALE GENOMIC DNA]</scope>
    <source>
        <strain evidence="6 7">MS-2</strain>
    </source>
</reference>
<comment type="subcellular location">
    <subcellularLocation>
        <location evidence="1">Membrane</location>
        <topology evidence="1">Multi-pass membrane protein</topology>
    </subcellularLocation>
</comment>
<dbReference type="CDD" id="cd13965">
    <property type="entry name" value="PT_UbiA_3"/>
    <property type="match status" value="1"/>
</dbReference>
<dbReference type="EMBL" id="JBBXMP010000020">
    <property type="protein sequence ID" value="KAL0068095.1"/>
    <property type="molecule type" value="Genomic_DNA"/>
</dbReference>
<dbReference type="PANTHER" id="PTHR42723:SF1">
    <property type="entry name" value="CHLOROPHYLL SYNTHASE, CHLOROPLASTIC"/>
    <property type="match status" value="1"/>
</dbReference>
<evidence type="ECO:0000256" key="3">
    <source>
        <dbReference type="ARBA" id="ARBA00022989"/>
    </source>
</evidence>
<evidence type="ECO:0000256" key="2">
    <source>
        <dbReference type="ARBA" id="ARBA00022692"/>
    </source>
</evidence>
<dbReference type="InterPro" id="IPR000537">
    <property type="entry name" value="UbiA_prenyltransferase"/>
</dbReference>
<name>A0ABR3A3I0_9AGAR</name>
<evidence type="ECO:0000256" key="1">
    <source>
        <dbReference type="ARBA" id="ARBA00004141"/>
    </source>
</evidence>
<evidence type="ECO:0000313" key="6">
    <source>
        <dbReference type="EMBL" id="KAL0068095.1"/>
    </source>
</evidence>
<keyword evidence="4 5" id="KW-0472">Membrane</keyword>
<feature type="transmembrane region" description="Helical" evidence="5">
    <location>
        <begin position="296"/>
        <end position="315"/>
    </location>
</feature>
<gene>
    <name evidence="6" type="ORF">AAF712_004755</name>
</gene>
<organism evidence="6 7">
    <name type="scientific">Marasmius tenuissimus</name>
    <dbReference type="NCBI Taxonomy" id="585030"/>
    <lineage>
        <taxon>Eukaryota</taxon>
        <taxon>Fungi</taxon>
        <taxon>Dikarya</taxon>
        <taxon>Basidiomycota</taxon>
        <taxon>Agaricomycotina</taxon>
        <taxon>Agaricomycetes</taxon>
        <taxon>Agaricomycetidae</taxon>
        <taxon>Agaricales</taxon>
        <taxon>Marasmiineae</taxon>
        <taxon>Marasmiaceae</taxon>
        <taxon>Marasmius</taxon>
    </lineage>
</organism>
<feature type="transmembrane region" description="Helical" evidence="5">
    <location>
        <begin position="267"/>
        <end position="284"/>
    </location>
</feature>
<evidence type="ECO:0000313" key="7">
    <source>
        <dbReference type="Proteomes" id="UP001437256"/>
    </source>
</evidence>
<keyword evidence="3 5" id="KW-1133">Transmembrane helix</keyword>
<sequence length="328" mass="37334">MSWPVISRHRKDEDPWLSLLDGPFVLDDSMDLVRQTLKSASSAIRVGYAFTMSDIKTIIIPVTCYGLLSAPETPGIHTMSRLLIWVWLYLLQFCAANQMYSPEEDCANKPYRPIPAGLMSVESTYFLRWSLVPICLYISWQEHVLIPGLLLTGAFWAYNEGNLDARWYSKNLLNAIGIVSWDVGASKIASAGFASLNEIFWMAPLLSLGLIWTTIHVQDFRDEIGDRMQGRITFPTLLPEGSRYITSFVINAWTLALGWYWGLSTTSYWLFLSLGAYLSLRIFFQRTEGEDKVSLRVYMVWLTIARTLPFLQLWAEGTQLLLPTVTSS</sequence>
<dbReference type="Proteomes" id="UP001437256">
    <property type="component" value="Unassembled WGS sequence"/>
</dbReference>
<proteinExistence type="predicted"/>
<accession>A0ABR3A3I0</accession>
<protein>
    <submittedName>
        <fullName evidence="6">Uncharacterized protein</fullName>
    </submittedName>
</protein>
<dbReference type="Pfam" id="PF01040">
    <property type="entry name" value="UbiA"/>
    <property type="match status" value="1"/>
</dbReference>
<dbReference type="InterPro" id="IPR050475">
    <property type="entry name" value="Prenyltransferase_related"/>
</dbReference>
<dbReference type="PANTHER" id="PTHR42723">
    <property type="entry name" value="CHLOROPHYLL SYNTHASE"/>
    <property type="match status" value="1"/>
</dbReference>
<keyword evidence="2 5" id="KW-0812">Transmembrane</keyword>
<evidence type="ECO:0000256" key="5">
    <source>
        <dbReference type="SAM" id="Phobius"/>
    </source>
</evidence>
<dbReference type="Gene3D" id="1.10.357.140">
    <property type="entry name" value="UbiA prenyltransferase"/>
    <property type="match status" value="1"/>
</dbReference>